<dbReference type="Pfam" id="PF20435">
    <property type="entry name" value="ASY3-like"/>
    <property type="match status" value="1"/>
</dbReference>
<dbReference type="Proteomes" id="UP000002051">
    <property type="component" value="Chromosome 8"/>
</dbReference>
<sequence>MARCLAKHTSKVSLLQWVWHISLLSPLYIKGFFGINHQELQQHIISHKRVVQATMIDRRFLIAGSGLLNLSQIKEHMNDCRSMGSNIHPSSQSRKISIGAMAEPKASSRSSEIIGVGCILRVLFISSLKVALRYCKSMDINMQQRLRDYMSGLCYANSGGVTVSYFEWVQGVASLLNGMFGFVIGSATSVFDISKG</sequence>
<name>A0A072TT61_MEDTR</name>
<dbReference type="HOGENOM" id="CLU_1392098_0_0_1"/>
<accession>A0A072TT61</accession>
<evidence type="ECO:0000313" key="4">
    <source>
        <dbReference type="Proteomes" id="UP000002051"/>
    </source>
</evidence>
<feature type="domain" description="Meiosis-specific protein ASY3-like coiled-coil" evidence="1">
    <location>
        <begin position="77"/>
        <end position="105"/>
    </location>
</feature>
<dbReference type="InterPro" id="IPR046845">
    <property type="entry name" value="ASY3-like_CC"/>
</dbReference>
<evidence type="ECO:0000259" key="1">
    <source>
        <dbReference type="Pfam" id="PF20435"/>
    </source>
</evidence>
<dbReference type="EMBL" id="CM001224">
    <property type="protein sequence ID" value="KEH20038.1"/>
    <property type="molecule type" value="Genomic_DNA"/>
</dbReference>
<evidence type="ECO:0000313" key="3">
    <source>
        <dbReference type="EnsemblPlants" id="KEH20038"/>
    </source>
</evidence>
<keyword evidence="4" id="KW-1185">Reference proteome</keyword>
<dbReference type="AlphaFoldDB" id="A0A072TT61"/>
<gene>
    <name evidence="2" type="ordered locus">MTR_8g064920</name>
</gene>
<proteinExistence type="predicted"/>
<evidence type="ECO:0000313" key="2">
    <source>
        <dbReference type="EMBL" id="KEH20038.1"/>
    </source>
</evidence>
<reference evidence="2 4" key="1">
    <citation type="journal article" date="2011" name="Nature">
        <title>The Medicago genome provides insight into the evolution of rhizobial symbioses.</title>
        <authorList>
            <person name="Young N.D."/>
            <person name="Debelle F."/>
            <person name="Oldroyd G.E."/>
            <person name="Geurts R."/>
            <person name="Cannon S.B."/>
            <person name="Udvardi M.K."/>
            <person name="Benedito V.A."/>
            <person name="Mayer K.F."/>
            <person name="Gouzy J."/>
            <person name="Schoof H."/>
            <person name="Van de Peer Y."/>
            <person name="Proost S."/>
            <person name="Cook D.R."/>
            <person name="Meyers B.C."/>
            <person name="Spannagl M."/>
            <person name="Cheung F."/>
            <person name="De Mita S."/>
            <person name="Krishnakumar V."/>
            <person name="Gundlach H."/>
            <person name="Zhou S."/>
            <person name="Mudge J."/>
            <person name="Bharti A.K."/>
            <person name="Murray J.D."/>
            <person name="Naoumkina M.A."/>
            <person name="Rosen B."/>
            <person name="Silverstein K.A."/>
            <person name="Tang H."/>
            <person name="Rombauts S."/>
            <person name="Zhao P.X."/>
            <person name="Zhou P."/>
            <person name="Barbe V."/>
            <person name="Bardou P."/>
            <person name="Bechner M."/>
            <person name="Bellec A."/>
            <person name="Berger A."/>
            <person name="Berges H."/>
            <person name="Bidwell S."/>
            <person name="Bisseling T."/>
            <person name="Choisne N."/>
            <person name="Couloux A."/>
            <person name="Denny R."/>
            <person name="Deshpande S."/>
            <person name="Dai X."/>
            <person name="Doyle J.J."/>
            <person name="Dudez A.M."/>
            <person name="Farmer A.D."/>
            <person name="Fouteau S."/>
            <person name="Franken C."/>
            <person name="Gibelin C."/>
            <person name="Gish J."/>
            <person name="Goldstein S."/>
            <person name="Gonzalez A.J."/>
            <person name="Green P.J."/>
            <person name="Hallab A."/>
            <person name="Hartog M."/>
            <person name="Hua A."/>
            <person name="Humphray S.J."/>
            <person name="Jeong D.H."/>
            <person name="Jing Y."/>
            <person name="Jocker A."/>
            <person name="Kenton S.M."/>
            <person name="Kim D.J."/>
            <person name="Klee K."/>
            <person name="Lai H."/>
            <person name="Lang C."/>
            <person name="Lin S."/>
            <person name="Macmil S.L."/>
            <person name="Magdelenat G."/>
            <person name="Matthews L."/>
            <person name="McCorrison J."/>
            <person name="Monaghan E.L."/>
            <person name="Mun J.H."/>
            <person name="Najar F.Z."/>
            <person name="Nicholson C."/>
            <person name="Noirot C."/>
            <person name="O'Bleness M."/>
            <person name="Paule C.R."/>
            <person name="Poulain J."/>
            <person name="Prion F."/>
            <person name="Qin B."/>
            <person name="Qu C."/>
            <person name="Retzel E.F."/>
            <person name="Riddle C."/>
            <person name="Sallet E."/>
            <person name="Samain S."/>
            <person name="Samson N."/>
            <person name="Sanders I."/>
            <person name="Saurat O."/>
            <person name="Scarpelli C."/>
            <person name="Schiex T."/>
            <person name="Segurens B."/>
            <person name="Severin A.J."/>
            <person name="Sherrier D.J."/>
            <person name="Shi R."/>
            <person name="Sims S."/>
            <person name="Singer S.R."/>
            <person name="Sinharoy S."/>
            <person name="Sterck L."/>
            <person name="Viollet A."/>
            <person name="Wang B.B."/>
            <person name="Wang K."/>
            <person name="Wang M."/>
            <person name="Wang X."/>
            <person name="Warfsmann J."/>
            <person name="Weissenbach J."/>
            <person name="White D.D."/>
            <person name="White J.D."/>
            <person name="Wiley G.B."/>
            <person name="Wincker P."/>
            <person name="Xing Y."/>
            <person name="Yang L."/>
            <person name="Yao Z."/>
            <person name="Ying F."/>
            <person name="Zhai J."/>
            <person name="Zhou L."/>
            <person name="Zuber A."/>
            <person name="Denarie J."/>
            <person name="Dixon R.A."/>
            <person name="May G.D."/>
            <person name="Schwartz D.C."/>
            <person name="Rogers J."/>
            <person name="Quetier F."/>
            <person name="Town C.D."/>
            <person name="Roe B.A."/>
        </authorList>
    </citation>
    <scope>NUCLEOTIDE SEQUENCE [LARGE SCALE GENOMIC DNA]</scope>
    <source>
        <strain evidence="2">A17</strain>
        <strain evidence="3 4">cv. Jemalong A17</strain>
    </source>
</reference>
<dbReference type="EnsemblPlants" id="KEH20038">
    <property type="protein sequence ID" value="KEH20038"/>
    <property type="gene ID" value="MTR_8g064920"/>
</dbReference>
<reference evidence="2 4" key="2">
    <citation type="journal article" date="2014" name="BMC Genomics">
        <title>An improved genome release (version Mt4.0) for the model legume Medicago truncatula.</title>
        <authorList>
            <person name="Tang H."/>
            <person name="Krishnakumar V."/>
            <person name="Bidwell S."/>
            <person name="Rosen B."/>
            <person name="Chan A."/>
            <person name="Zhou S."/>
            <person name="Gentzbittel L."/>
            <person name="Childs K.L."/>
            <person name="Yandell M."/>
            <person name="Gundlach H."/>
            <person name="Mayer K.F."/>
            <person name="Schwartz D.C."/>
            <person name="Town C.D."/>
        </authorList>
    </citation>
    <scope>GENOME REANNOTATION</scope>
    <source>
        <strain evidence="2">A17</strain>
        <strain evidence="3 4">cv. Jemalong A17</strain>
    </source>
</reference>
<reference evidence="3" key="3">
    <citation type="submission" date="2015-04" db="UniProtKB">
        <authorList>
            <consortium name="EnsemblPlants"/>
        </authorList>
    </citation>
    <scope>IDENTIFICATION</scope>
    <source>
        <strain evidence="3">cv. Jemalong A17</strain>
    </source>
</reference>
<organism evidence="2 4">
    <name type="scientific">Medicago truncatula</name>
    <name type="common">Barrel medic</name>
    <name type="synonym">Medicago tribuloides</name>
    <dbReference type="NCBI Taxonomy" id="3880"/>
    <lineage>
        <taxon>Eukaryota</taxon>
        <taxon>Viridiplantae</taxon>
        <taxon>Streptophyta</taxon>
        <taxon>Embryophyta</taxon>
        <taxon>Tracheophyta</taxon>
        <taxon>Spermatophyta</taxon>
        <taxon>Magnoliopsida</taxon>
        <taxon>eudicotyledons</taxon>
        <taxon>Gunneridae</taxon>
        <taxon>Pentapetalae</taxon>
        <taxon>rosids</taxon>
        <taxon>fabids</taxon>
        <taxon>Fabales</taxon>
        <taxon>Fabaceae</taxon>
        <taxon>Papilionoideae</taxon>
        <taxon>50 kb inversion clade</taxon>
        <taxon>NPAAA clade</taxon>
        <taxon>Hologalegina</taxon>
        <taxon>IRL clade</taxon>
        <taxon>Trifolieae</taxon>
        <taxon>Medicago</taxon>
    </lineage>
</organism>
<protein>
    <recommendedName>
        <fullName evidence="1">Meiosis-specific protein ASY3-like coiled-coil domain-containing protein</fullName>
    </recommendedName>
</protein>